<evidence type="ECO:0000256" key="1">
    <source>
        <dbReference type="ARBA" id="ARBA00007164"/>
    </source>
</evidence>
<dbReference type="EMBL" id="VOKX01000007">
    <property type="protein sequence ID" value="KAB7851301.1"/>
    <property type="molecule type" value="Genomic_DNA"/>
</dbReference>
<dbReference type="GO" id="GO:0009002">
    <property type="term" value="F:serine-type D-Ala-D-Ala carboxypeptidase activity"/>
    <property type="evidence" value="ECO:0007669"/>
    <property type="project" value="InterPro"/>
</dbReference>
<dbReference type="SUPFAM" id="SSF56601">
    <property type="entry name" value="beta-lactamase/transpeptidase-like"/>
    <property type="match status" value="1"/>
</dbReference>
<gene>
    <name evidence="11" type="ORF">FRZ00_03320</name>
</gene>
<comment type="similarity">
    <text evidence="1 9">Belongs to the peptidase S11 family.</text>
</comment>
<name>A0A5N5WEI7_STRMB</name>
<dbReference type="Pfam" id="PF00768">
    <property type="entry name" value="Peptidase_S11"/>
    <property type="match status" value="1"/>
</dbReference>
<keyword evidence="4" id="KW-0133">Cell shape</keyword>
<evidence type="ECO:0000256" key="7">
    <source>
        <dbReference type="PIRSR" id="PIRSR618044-1"/>
    </source>
</evidence>
<keyword evidence="11" id="KW-0645">Protease</keyword>
<protein>
    <submittedName>
        <fullName evidence="11">D-alanyl-D-alanine carboxypeptidase</fullName>
    </submittedName>
</protein>
<feature type="active site" description="Acyl-ester intermediate" evidence="7">
    <location>
        <position position="59"/>
    </location>
</feature>
<evidence type="ECO:0000256" key="5">
    <source>
        <dbReference type="ARBA" id="ARBA00022984"/>
    </source>
</evidence>
<evidence type="ECO:0000259" key="10">
    <source>
        <dbReference type="Pfam" id="PF00768"/>
    </source>
</evidence>
<dbReference type="InterPro" id="IPR018044">
    <property type="entry name" value="Peptidase_S11"/>
</dbReference>
<evidence type="ECO:0000256" key="2">
    <source>
        <dbReference type="ARBA" id="ARBA00022729"/>
    </source>
</evidence>
<dbReference type="PANTHER" id="PTHR21581">
    <property type="entry name" value="D-ALANYL-D-ALANINE CARBOXYPEPTIDASE"/>
    <property type="match status" value="1"/>
</dbReference>
<keyword evidence="11" id="KW-0121">Carboxypeptidase</keyword>
<evidence type="ECO:0000256" key="3">
    <source>
        <dbReference type="ARBA" id="ARBA00022801"/>
    </source>
</evidence>
<evidence type="ECO:0000256" key="9">
    <source>
        <dbReference type="RuleBase" id="RU004016"/>
    </source>
</evidence>
<dbReference type="Proteomes" id="UP000327000">
    <property type="component" value="Unassembled WGS sequence"/>
</dbReference>
<dbReference type="GO" id="GO:0009252">
    <property type="term" value="P:peptidoglycan biosynthetic process"/>
    <property type="evidence" value="ECO:0007669"/>
    <property type="project" value="UniProtKB-KW"/>
</dbReference>
<organism evidence="11 12">
    <name type="scientific">Streptomyces mobaraensis</name>
    <name type="common">Streptoverticillium mobaraense</name>
    <dbReference type="NCBI Taxonomy" id="35621"/>
    <lineage>
        <taxon>Bacteria</taxon>
        <taxon>Bacillati</taxon>
        <taxon>Actinomycetota</taxon>
        <taxon>Actinomycetes</taxon>
        <taxon>Kitasatosporales</taxon>
        <taxon>Streptomycetaceae</taxon>
        <taxon>Streptomyces</taxon>
    </lineage>
</organism>
<evidence type="ECO:0000313" key="11">
    <source>
        <dbReference type="EMBL" id="KAB7851301.1"/>
    </source>
</evidence>
<dbReference type="GO" id="GO:0071555">
    <property type="term" value="P:cell wall organization"/>
    <property type="evidence" value="ECO:0007669"/>
    <property type="project" value="UniProtKB-KW"/>
</dbReference>
<evidence type="ECO:0000313" key="12">
    <source>
        <dbReference type="Proteomes" id="UP000327000"/>
    </source>
</evidence>
<evidence type="ECO:0000256" key="6">
    <source>
        <dbReference type="ARBA" id="ARBA00023316"/>
    </source>
</evidence>
<evidence type="ECO:0000256" key="4">
    <source>
        <dbReference type="ARBA" id="ARBA00022960"/>
    </source>
</evidence>
<feature type="binding site" evidence="8">
    <location>
        <position position="228"/>
    </location>
    <ligand>
        <name>substrate</name>
    </ligand>
</feature>
<dbReference type="Gene3D" id="3.40.710.10">
    <property type="entry name" value="DD-peptidase/beta-lactamase superfamily"/>
    <property type="match status" value="1"/>
</dbReference>
<dbReference type="PANTHER" id="PTHR21581:SF33">
    <property type="entry name" value="D-ALANYL-D-ALANINE CARBOXYPEPTIDASE DACB"/>
    <property type="match status" value="1"/>
</dbReference>
<dbReference type="OrthoDB" id="3530815at2"/>
<dbReference type="InterPro" id="IPR012338">
    <property type="entry name" value="Beta-lactam/transpept-like"/>
</dbReference>
<dbReference type="AlphaFoldDB" id="A0A5N5WEI7"/>
<dbReference type="PRINTS" id="PR00725">
    <property type="entry name" value="DADACBPTASE1"/>
</dbReference>
<sequence length="391" mass="40689">MVRPLPSPELKVREAASTVTVPGGRFVIPWPKKGQGAVMVAGGGTVGTFGAEKPVPTASVAKIMTAYVVLREHPLAKGEKGPRITIDAKTVTDGTAEDESRVEGLQEGQSFSELDMLRMLMIPSGNNIARMLARWDTKSKDETAFVRKMNDAAKALGMRNTTYTDPSGLDRGTVSTAVDQLKLADAVMKSEAFRSVVSMVGADIPGAGHIDNNNAPLLTAGLGVEGIKTGSNTPAGGTLSWAARATVDGKERLVLGTMMDQHVTGPDPNGSNSLALVLENSRKVVAAVRKGLTTATVVRKGQVVGHVDDGFGGRTPVVAAKDLTVVGLPGQRVRVTFRDGGRALARTAERGTVVGELIATPGPGSAAGKVPVVVKSALKEPSFGTRITRIG</sequence>
<keyword evidence="5" id="KW-0573">Peptidoglycan synthesis</keyword>
<feature type="active site" evidence="7">
    <location>
        <position position="124"/>
    </location>
</feature>
<keyword evidence="12" id="KW-1185">Reference proteome</keyword>
<accession>A0A5N5WEI7</accession>
<evidence type="ECO:0000256" key="8">
    <source>
        <dbReference type="PIRSR" id="PIRSR618044-2"/>
    </source>
</evidence>
<feature type="active site" description="Proton acceptor" evidence="7">
    <location>
        <position position="62"/>
    </location>
</feature>
<feature type="domain" description="Peptidase S11 D-alanyl-D-alanine carboxypeptidase A N-terminal" evidence="10">
    <location>
        <begin position="52"/>
        <end position="258"/>
    </location>
</feature>
<keyword evidence="3" id="KW-0378">Hydrolase</keyword>
<dbReference type="GO" id="GO:0006508">
    <property type="term" value="P:proteolysis"/>
    <property type="evidence" value="ECO:0007669"/>
    <property type="project" value="InterPro"/>
</dbReference>
<keyword evidence="6" id="KW-0961">Cell wall biogenesis/degradation</keyword>
<proteinExistence type="inferred from homology"/>
<dbReference type="InterPro" id="IPR001967">
    <property type="entry name" value="Peptidase_S11_N"/>
</dbReference>
<keyword evidence="2" id="KW-0732">Signal</keyword>
<dbReference type="GO" id="GO:0008360">
    <property type="term" value="P:regulation of cell shape"/>
    <property type="evidence" value="ECO:0007669"/>
    <property type="project" value="UniProtKB-KW"/>
</dbReference>
<reference evidence="11 12" key="1">
    <citation type="journal article" date="2019" name="Microb. Cell Fact.">
        <title>Exploring novel herbicidin analogues by transcriptional regulator overexpression and MS/MS molecular networking.</title>
        <authorList>
            <person name="Shi Y."/>
            <person name="Gu R."/>
            <person name="Li Y."/>
            <person name="Wang X."/>
            <person name="Ren W."/>
            <person name="Li X."/>
            <person name="Wang L."/>
            <person name="Xie Y."/>
            <person name="Hong B."/>
        </authorList>
    </citation>
    <scope>NUCLEOTIDE SEQUENCE [LARGE SCALE GENOMIC DNA]</scope>
    <source>
        <strain evidence="11 12">US-43</strain>
    </source>
</reference>
<comment type="caution">
    <text evidence="11">The sequence shown here is derived from an EMBL/GenBank/DDBJ whole genome shotgun (WGS) entry which is preliminary data.</text>
</comment>